<feature type="transmembrane region" description="Helical" evidence="1">
    <location>
        <begin position="236"/>
        <end position="253"/>
    </location>
</feature>
<evidence type="ECO:0000313" key="2">
    <source>
        <dbReference type="EMBL" id="KLV06418.1"/>
    </source>
</evidence>
<feature type="transmembrane region" description="Helical" evidence="1">
    <location>
        <begin position="316"/>
        <end position="344"/>
    </location>
</feature>
<evidence type="ECO:0000313" key="3">
    <source>
        <dbReference type="Proteomes" id="UP000035909"/>
    </source>
</evidence>
<gene>
    <name evidence="2" type="ORF">ABT57_20005</name>
</gene>
<protein>
    <recommendedName>
        <fullName evidence="4">Manganese transporter</fullName>
    </recommendedName>
</protein>
<keyword evidence="1" id="KW-0472">Membrane</keyword>
<dbReference type="InterPro" id="IPR021552">
    <property type="entry name" value="ArsP_2"/>
</dbReference>
<dbReference type="AlphaFoldDB" id="A0A0J1H3Q7"/>
<feature type="transmembrane region" description="Helical" evidence="1">
    <location>
        <begin position="92"/>
        <end position="115"/>
    </location>
</feature>
<keyword evidence="1" id="KW-0812">Transmembrane</keyword>
<name>A0A0J1H3Q7_9GAMM</name>
<dbReference type="RefSeq" id="WP_047887023.1">
    <property type="nucleotide sequence ID" value="NZ_LDOU01000022.1"/>
</dbReference>
<feature type="transmembrane region" description="Helical" evidence="1">
    <location>
        <begin position="121"/>
        <end position="140"/>
    </location>
</feature>
<keyword evidence="1" id="KW-1133">Transmembrane helix</keyword>
<feature type="transmembrane region" description="Helical" evidence="1">
    <location>
        <begin position="52"/>
        <end position="71"/>
    </location>
</feature>
<keyword evidence="3" id="KW-1185">Reference proteome</keyword>
<dbReference type="NCBIfam" id="NF037962">
    <property type="entry name" value="arsenic_eff"/>
    <property type="match status" value="1"/>
</dbReference>
<sequence length="399" mass="42403">MTSFQQTLSRHIQQHSWRLANKRLILPVILIALLTASPTTRAITVGVMADAFWQVAAYVAATLALYHAIAARLNKDNNQLSLMLAQSARFQVLFASAMGALPGCGGAIVVITQFVRGKLSFGAVVAVLTATMGDAAFLLLAAEPSTALAVIAVGFVVGLISGMIVDRLHGTAFMRPVRDTQSTADGHSRHIAPISEPVSRLQGRFWQWLLLPASAIAILGSLQIDPDQLFSLPANTTNIAGAAAALCAMLLWATSRDITDYESAVSEDPKARTANLFQRVAQDTNFVTSWVIGAFLLFELTIYWTGINLSEIFANWALLLPLMGVAIGLLPGCGPQILVTSLYLSGSIPLSAQLGNAISNDGDALFPAIALAPKAALVATLYSSVPALVVAYGYFSFFE</sequence>
<dbReference type="Proteomes" id="UP000035909">
    <property type="component" value="Unassembled WGS sequence"/>
</dbReference>
<comment type="caution">
    <text evidence="2">The sequence shown here is derived from an EMBL/GenBank/DDBJ whole genome shotgun (WGS) entry which is preliminary data.</text>
</comment>
<dbReference type="OrthoDB" id="3776971at2"/>
<feature type="transmembrane region" description="Helical" evidence="1">
    <location>
        <begin position="147"/>
        <end position="165"/>
    </location>
</feature>
<evidence type="ECO:0008006" key="4">
    <source>
        <dbReference type="Google" id="ProtNLM"/>
    </source>
</evidence>
<feature type="transmembrane region" description="Helical" evidence="1">
    <location>
        <begin position="205"/>
        <end position="224"/>
    </location>
</feature>
<accession>A0A0J1H3Q7</accession>
<evidence type="ECO:0000256" key="1">
    <source>
        <dbReference type="SAM" id="Phobius"/>
    </source>
</evidence>
<proteinExistence type="predicted"/>
<organism evidence="2 3">
    <name type="scientific">Photobacterium ganghwense</name>
    <dbReference type="NCBI Taxonomy" id="320778"/>
    <lineage>
        <taxon>Bacteria</taxon>
        <taxon>Pseudomonadati</taxon>
        <taxon>Pseudomonadota</taxon>
        <taxon>Gammaproteobacteria</taxon>
        <taxon>Vibrionales</taxon>
        <taxon>Vibrionaceae</taxon>
        <taxon>Photobacterium</taxon>
    </lineage>
</organism>
<feature type="transmembrane region" description="Helical" evidence="1">
    <location>
        <begin position="286"/>
        <end position="304"/>
    </location>
</feature>
<dbReference type="Pfam" id="PF11449">
    <property type="entry name" value="ArsP_2"/>
    <property type="match status" value="1"/>
</dbReference>
<dbReference type="EMBL" id="LDOU01000022">
    <property type="protein sequence ID" value="KLV06418.1"/>
    <property type="molecule type" value="Genomic_DNA"/>
</dbReference>
<dbReference type="STRING" id="320778.ABT57_20005"/>
<feature type="transmembrane region" description="Helical" evidence="1">
    <location>
        <begin position="364"/>
        <end position="395"/>
    </location>
</feature>
<reference evidence="2 3" key="1">
    <citation type="submission" date="2015-05" db="EMBL/GenBank/DDBJ databases">
        <title>Photobacterium galathea sp. nov.</title>
        <authorList>
            <person name="Machado H."/>
            <person name="Gram L."/>
        </authorList>
    </citation>
    <scope>NUCLEOTIDE SEQUENCE [LARGE SCALE GENOMIC DNA]</scope>
    <source>
        <strain evidence="2 3">DSM 22954</strain>
    </source>
</reference>
<dbReference type="PATRIC" id="fig|320778.3.peg.4309"/>